<proteinExistence type="predicted"/>
<keyword evidence="3" id="KW-1185">Reference proteome</keyword>
<dbReference type="AlphaFoldDB" id="A0A1L0BPE6"/>
<evidence type="ECO:0000313" key="2">
    <source>
        <dbReference type="EMBL" id="SGZ53147.1"/>
    </source>
</evidence>
<dbReference type="Proteomes" id="UP000182334">
    <property type="component" value="Chromosome IV"/>
</dbReference>
<reference evidence="2 3" key="1">
    <citation type="submission" date="2016-10" db="EMBL/GenBank/DDBJ databases">
        <authorList>
            <person name="de Groot N.N."/>
        </authorList>
    </citation>
    <scope>NUCLEOTIDE SEQUENCE [LARGE SCALE GENOMIC DNA]</scope>
    <source>
        <strain evidence="2 3">CBS 141442</strain>
    </source>
</reference>
<keyword evidence="1" id="KW-1133">Transmembrane helix</keyword>
<keyword evidence="1" id="KW-0812">Transmembrane</keyword>
<name>A0A1L0BPE6_9ASCO</name>
<sequence>MDLEKNDCTIRPTFTPLFKLILALVTMAFFYFVPFDVIAHQVMSDPLSEIKVTPSPNMESFVECWVFSSLQSGVVMSLAKAWLGAGVVMFVLTEGRPEAIIALAISVLLTTLCTIMTFMI</sequence>
<feature type="transmembrane region" description="Helical" evidence="1">
    <location>
        <begin position="20"/>
        <end position="39"/>
    </location>
</feature>
<dbReference type="EMBL" id="LT635759">
    <property type="protein sequence ID" value="SGZ53147.1"/>
    <property type="molecule type" value="Genomic_DNA"/>
</dbReference>
<keyword evidence="1" id="KW-0472">Membrane</keyword>
<evidence type="ECO:0000313" key="3">
    <source>
        <dbReference type="Proteomes" id="UP000182334"/>
    </source>
</evidence>
<evidence type="ECO:0000256" key="1">
    <source>
        <dbReference type="SAM" id="Phobius"/>
    </source>
</evidence>
<gene>
    <name evidence="2" type="ORF">SAMEA4029010_CIC11G00000003656</name>
</gene>
<feature type="transmembrane region" description="Helical" evidence="1">
    <location>
        <begin position="99"/>
        <end position="119"/>
    </location>
</feature>
<organism evidence="2 3">
    <name type="scientific">Sungouiella intermedia</name>
    <dbReference type="NCBI Taxonomy" id="45354"/>
    <lineage>
        <taxon>Eukaryota</taxon>
        <taxon>Fungi</taxon>
        <taxon>Dikarya</taxon>
        <taxon>Ascomycota</taxon>
        <taxon>Saccharomycotina</taxon>
        <taxon>Pichiomycetes</taxon>
        <taxon>Metschnikowiaceae</taxon>
        <taxon>Sungouiella</taxon>
    </lineage>
</organism>
<accession>A0A1L0BPE6</accession>
<protein>
    <submittedName>
        <fullName evidence="2">CIC11C00000003656</fullName>
    </submittedName>
</protein>